<keyword evidence="1" id="KW-0732">Signal</keyword>
<gene>
    <name evidence="2" type="ORF">EZ437_19115</name>
</gene>
<feature type="chain" id="PRO_5020511145" evidence="1">
    <location>
        <begin position="20"/>
        <end position="107"/>
    </location>
</feature>
<dbReference type="NCBIfam" id="TIGR04131">
    <property type="entry name" value="Bac_Flav_CTERM"/>
    <property type="match status" value="1"/>
</dbReference>
<dbReference type="RefSeq" id="WP_131597670.1">
    <property type="nucleotide sequence ID" value="NZ_SJSL01000007.1"/>
</dbReference>
<comment type="caution">
    <text evidence="2">The sequence shown here is derived from an EMBL/GenBank/DDBJ whole genome shotgun (WGS) entry which is preliminary data.</text>
</comment>
<evidence type="ECO:0000313" key="2">
    <source>
        <dbReference type="EMBL" id="TCC98298.1"/>
    </source>
</evidence>
<dbReference type="OrthoDB" id="9765926at2"/>
<sequence>MKNKLVAVFFMLSALACSKKQIMTTKAFSPNGDGINDYWTFIGFENDPDAAIQVFSKEGLLVFECTGKNPIWNGKYQNGDAPAGLYYYTIKTKHQKYLINGSLMLIR</sequence>
<proteinExistence type="predicted"/>
<dbReference type="AlphaFoldDB" id="A0A4R0NDM1"/>
<keyword evidence="3" id="KW-1185">Reference proteome</keyword>
<protein>
    <submittedName>
        <fullName evidence="2">Gliding motility-associated C-terminal domain-containing protein</fullName>
    </submittedName>
</protein>
<dbReference type="PROSITE" id="PS51257">
    <property type="entry name" value="PROKAR_LIPOPROTEIN"/>
    <property type="match status" value="1"/>
</dbReference>
<dbReference type="Pfam" id="PF13585">
    <property type="entry name" value="CHU_C"/>
    <property type="match status" value="1"/>
</dbReference>
<dbReference type="Proteomes" id="UP000293347">
    <property type="component" value="Unassembled WGS sequence"/>
</dbReference>
<dbReference type="InterPro" id="IPR026341">
    <property type="entry name" value="T9SS_type_B"/>
</dbReference>
<organism evidence="2 3">
    <name type="scientific">Pedobacter psychroterrae</name>
    <dbReference type="NCBI Taxonomy" id="2530453"/>
    <lineage>
        <taxon>Bacteria</taxon>
        <taxon>Pseudomonadati</taxon>
        <taxon>Bacteroidota</taxon>
        <taxon>Sphingobacteriia</taxon>
        <taxon>Sphingobacteriales</taxon>
        <taxon>Sphingobacteriaceae</taxon>
        <taxon>Pedobacter</taxon>
    </lineage>
</organism>
<evidence type="ECO:0000256" key="1">
    <source>
        <dbReference type="SAM" id="SignalP"/>
    </source>
</evidence>
<evidence type="ECO:0000313" key="3">
    <source>
        <dbReference type="Proteomes" id="UP000293347"/>
    </source>
</evidence>
<dbReference type="EMBL" id="SJSL01000007">
    <property type="protein sequence ID" value="TCC98298.1"/>
    <property type="molecule type" value="Genomic_DNA"/>
</dbReference>
<name>A0A4R0NDM1_9SPHI</name>
<reference evidence="2 3" key="1">
    <citation type="submission" date="2019-02" db="EMBL/GenBank/DDBJ databases">
        <title>Pedobacter sp. RP-1-14 sp. nov., isolated from Arctic soil.</title>
        <authorList>
            <person name="Dahal R.H."/>
        </authorList>
    </citation>
    <scope>NUCLEOTIDE SEQUENCE [LARGE SCALE GENOMIC DNA]</scope>
    <source>
        <strain evidence="2 3">RP-1-14</strain>
    </source>
</reference>
<feature type="signal peptide" evidence="1">
    <location>
        <begin position="1"/>
        <end position="19"/>
    </location>
</feature>
<accession>A0A4R0NDM1</accession>